<protein>
    <submittedName>
        <fullName evidence="4">Polysaccharide lyase</fullName>
    </submittedName>
</protein>
<feature type="compositionally biased region" description="Polar residues" evidence="1">
    <location>
        <begin position="204"/>
        <end position="214"/>
    </location>
</feature>
<gene>
    <name evidence="4" type="ORF">OG469_33435</name>
</gene>
<keyword evidence="4" id="KW-0456">Lyase</keyword>
<keyword evidence="2" id="KW-0812">Transmembrane</keyword>
<dbReference type="Gene3D" id="2.60.120.200">
    <property type="match status" value="1"/>
</dbReference>
<evidence type="ECO:0000256" key="2">
    <source>
        <dbReference type="SAM" id="Phobius"/>
    </source>
</evidence>
<evidence type="ECO:0000313" key="4">
    <source>
        <dbReference type="EMBL" id="WUS59968.1"/>
    </source>
</evidence>
<accession>A0ABZ1WGR8</accession>
<keyword evidence="5" id="KW-1185">Reference proteome</keyword>
<feature type="region of interest" description="Disordered" evidence="1">
    <location>
        <begin position="199"/>
        <end position="219"/>
    </location>
</feature>
<keyword evidence="2" id="KW-0472">Membrane</keyword>
<reference evidence="4 5" key="1">
    <citation type="submission" date="2022-10" db="EMBL/GenBank/DDBJ databases">
        <title>The complete genomes of actinobacterial strains from the NBC collection.</title>
        <authorList>
            <person name="Joergensen T.S."/>
            <person name="Alvarez Arevalo M."/>
            <person name="Sterndorff E.B."/>
            <person name="Faurdal D."/>
            <person name="Vuksanovic O."/>
            <person name="Mourched A.-S."/>
            <person name="Charusanti P."/>
            <person name="Shaw S."/>
            <person name="Blin K."/>
            <person name="Weber T."/>
        </authorList>
    </citation>
    <scope>NUCLEOTIDE SEQUENCE [LARGE SCALE GENOMIC DNA]</scope>
    <source>
        <strain evidence="4 5">NBC_01247</strain>
    </source>
</reference>
<proteinExistence type="predicted"/>
<dbReference type="RefSeq" id="WP_329493936.1">
    <property type="nucleotide sequence ID" value="NZ_CP108460.1"/>
</dbReference>
<feature type="signal peptide" evidence="3">
    <location>
        <begin position="1"/>
        <end position="32"/>
    </location>
</feature>
<evidence type="ECO:0000313" key="5">
    <source>
        <dbReference type="Proteomes" id="UP001432014"/>
    </source>
</evidence>
<dbReference type="Proteomes" id="UP001432014">
    <property type="component" value="Chromosome"/>
</dbReference>
<feature type="compositionally biased region" description="Low complexity" evidence="1">
    <location>
        <begin position="298"/>
        <end position="322"/>
    </location>
</feature>
<feature type="compositionally biased region" description="Low complexity" evidence="1">
    <location>
        <begin position="264"/>
        <end position="290"/>
    </location>
</feature>
<dbReference type="EMBL" id="CP108482">
    <property type="protein sequence ID" value="WUS59968.1"/>
    <property type="molecule type" value="Genomic_DNA"/>
</dbReference>
<organism evidence="4 5">
    <name type="scientific">Kitasatospora herbaricolor</name>
    <dbReference type="NCBI Taxonomy" id="68217"/>
    <lineage>
        <taxon>Bacteria</taxon>
        <taxon>Bacillati</taxon>
        <taxon>Actinomycetota</taxon>
        <taxon>Actinomycetes</taxon>
        <taxon>Kitasatosporales</taxon>
        <taxon>Streptomycetaceae</taxon>
        <taxon>Kitasatospora</taxon>
    </lineage>
</organism>
<keyword evidence="2" id="KW-1133">Transmembrane helix</keyword>
<sequence>MFHRYSRNRRAGALLGAALVVGGLSVGSLASADSTTIPFSDGFESGNTTVWPRKGIDGTGTVDVVAAPGGHAGKAARFTMPDQGNSYRTEIATSRLPYGSYRYAFSNYLPQNWISYEAQTIVSQWHGGEGTDPAVVLAVKADRWMMIVHWIVGSEPLNEIKYDLGPVRLGHWNQWSFDITWSTATTPGSITAQLDGTQVGAHQGPNSYSQTTNAPHRDTVPYHKIGLYRPNWKAEKGHVNGGTPPVVIYYDNISITPISPTPTKPTTTPSVPSAAASPTPVTSPSSARPTGAGSAHESPSAQTSAPATATGPAAPGSTSGPANDIPADTDTDNNDLPLAETGASSRTPLVLAAGSALLVAGLLLFFRHSRARAATRRSHRRAP</sequence>
<dbReference type="GO" id="GO:0016829">
    <property type="term" value="F:lyase activity"/>
    <property type="evidence" value="ECO:0007669"/>
    <property type="project" value="UniProtKB-KW"/>
</dbReference>
<dbReference type="InterPro" id="IPR025975">
    <property type="entry name" value="Polysacc_lyase"/>
</dbReference>
<keyword evidence="3" id="KW-0732">Signal</keyword>
<name>A0ABZ1WGR8_9ACTN</name>
<feature type="region of interest" description="Disordered" evidence="1">
    <location>
        <begin position="260"/>
        <end position="341"/>
    </location>
</feature>
<dbReference type="Pfam" id="PF14099">
    <property type="entry name" value="Polysacc_lyase"/>
    <property type="match status" value="1"/>
</dbReference>
<evidence type="ECO:0000256" key="3">
    <source>
        <dbReference type="SAM" id="SignalP"/>
    </source>
</evidence>
<feature type="chain" id="PRO_5047235875" evidence="3">
    <location>
        <begin position="33"/>
        <end position="383"/>
    </location>
</feature>
<evidence type="ECO:0000256" key="1">
    <source>
        <dbReference type="SAM" id="MobiDB-lite"/>
    </source>
</evidence>
<feature type="transmembrane region" description="Helical" evidence="2">
    <location>
        <begin position="349"/>
        <end position="366"/>
    </location>
</feature>